<proteinExistence type="predicted"/>
<evidence type="ECO:0000259" key="2">
    <source>
        <dbReference type="PROSITE" id="PS50157"/>
    </source>
</evidence>
<keyword evidence="1" id="KW-0862">Zinc</keyword>
<feature type="domain" description="C2H2-type" evidence="2">
    <location>
        <begin position="92"/>
        <end position="118"/>
    </location>
</feature>
<evidence type="ECO:0000313" key="3">
    <source>
        <dbReference type="Proteomes" id="UP000887564"/>
    </source>
</evidence>
<dbReference type="InterPro" id="IPR036236">
    <property type="entry name" value="Znf_C2H2_sf"/>
</dbReference>
<reference evidence="4" key="1">
    <citation type="submission" date="2022-11" db="UniProtKB">
        <authorList>
            <consortium name="WormBaseParasite"/>
        </authorList>
    </citation>
    <scope>IDENTIFICATION</scope>
</reference>
<sequence length="178" mass="20296">MTRTKSFNFIAVELEATRTKGLANDDLLLGVVSRLLCSLCPDEVPLTDQECMRQHFVTRHLDREMGRCRACPEVKSRIDPVAHMKMHSSRVYACEFCGKKGRKHYLKAHIRTHTGEKPFSERGMDDSAANSWQNSTMLLLSELIHIMATLRVRNDVLASLMVPEKVHRISFVGSLLDR</sequence>
<dbReference type="PROSITE" id="PS50157">
    <property type="entry name" value="ZINC_FINGER_C2H2_2"/>
    <property type="match status" value="1"/>
</dbReference>
<keyword evidence="1" id="KW-0479">Metal-binding</keyword>
<organism evidence="3 4">
    <name type="scientific">Parascaris equorum</name>
    <name type="common">Equine roundworm</name>
    <dbReference type="NCBI Taxonomy" id="6256"/>
    <lineage>
        <taxon>Eukaryota</taxon>
        <taxon>Metazoa</taxon>
        <taxon>Ecdysozoa</taxon>
        <taxon>Nematoda</taxon>
        <taxon>Chromadorea</taxon>
        <taxon>Rhabditida</taxon>
        <taxon>Spirurina</taxon>
        <taxon>Ascaridomorpha</taxon>
        <taxon>Ascaridoidea</taxon>
        <taxon>Ascarididae</taxon>
        <taxon>Parascaris</taxon>
    </lineage>
</organism>
<dbReference type="SUPFAM" id="SSF57667">
    <property type="entry name" value="beta-beta-alpha zinc fingers"/>
    <property type="match status" value="1"/>
</dbReference>
<name>A0A914RKN8_PAREQ</name>
<dbReference type="GO" id="GO:0008270">
    <property type="term" value="F:zinc ion binding"/>
    <property type="evidence" value="ECO:0007669"/>
    <property type="project" value="UniProtKB-KW"/>
</dbReference>
<keyword evidence="3" id="KW-1185">Reference proteome</keyword>
<evidence type="ECO:0000313" key="4">
    <source>
        <dbReference type="WBParaSite" id="PEQ_0000535201-mRNA-1"/>
    </source>
</evidence>
<dbReference type="Gene3D" id="3.30.160.60">
    <property type="entry name" value="Classic Zinc Finger"/>
    <property type="match status" value="1"/>
</dbReference>
<dbReference type="InterPro" id="IPR013087">
    <property type="entry name" value="Znf_C2H2_type"/>
</dbReference>
<protein>
    <submittedName>
        <fullName evidence="4">C2H2-type domain-containing protein</fullName>
    </submittedName>
</protein>
<dbReference type="Proteomes" id="UP000887564">
    <property type="component" value="Unplaced"/>
</dbReference>
<dbReference type="SMART" id="SM00355">
    <property type="entry name" value="ZnF_C2H2"/>
    <property type="match status" value="3"/>
</dbReference>
<dbReference type="WBParaSite" id="PEQ_0000535201-mRNA-1">
    <property type="protein sequence ID" value="PEQ_0000535201-mRNA-1"/>
    <property type="gene ID" value="PEQ_0000535201"/>
</dbReference>
<evidence type="ECO:0000256" key="1">
    <source>
        <dbReference type="PROSITE-ProRule" id="PRU00042"/>
    </source>
</evidence>
<keyword evidence="1" id="KW-0863">Zinc-finger</keyword>
<dbReference type="AlphaFoldDB" id="A0A914RKN8"/>
<accession>A0A914RKN8</accession>